<dbReference type="Gene3D" id="3.20.20.80">
    <property type="entry name" value="Glycosidases"/>
    <property type="match status" value="1"/>
</dbReference>
<keyword evidence="2" id="KW-0479">Metal-binding</keyword>
<evidence type="ECO:0000256" key="4">
    <source>
        <dbReference type="ARBA" id="ARBA00022837"/>
    </source>
</evidence>
<dbReference type="AlphaFoldDB" id="A0A165P750"/>
<evidence type="ECO:0000256" key="2">
    <source>
        <dbReference type="ARBA" id="ARBA00022723"/>
    </source>
</evidence>
<dbReference type="PANTHER" id="PTHR10357">
    <property type="entry name" value="ALPHA-AMYLASE FAMILY MEMBER"/>
    <property type="match status" value="1"/>
</dbReference>
<feature type="chain" id="PRO_5039668685" description="Glycosyl hydrolase family 13 catalytic domain-containing protein" evidence="5">
    <location>
        <begin position="19"/>
        <end position="385"/>
    </location>
</feature>
<feature type="domain" description="Glycosyl hydrolase family 13 catalytic" evidence="6">
    <location>
        <begin position="46"/>
        <end position="380"/>
    </location>
</feature>
<evidence type="ECO:0000259" key="6">
    <source>
        <dbReference type="SMART" id="SM00642"/>
    </source>
</evidence>
<dbReference type="InterPro" id="IPR013783">
    <property type="entry name" value="Ig-like_fold"/>
</dbReference>
<accession>A0A165P750</accession>
<dbReference type="OrthoDB" id="9805159at2"/>
<protein>
    <recommendedName>
        <fullName evidence="6">Glycosyl hydrolase family 13 catalytic domain-containing protein</fullName>
    </recommendedName>
</protein>
<dbReference type="InterPro" id="IPR014756">
    <property type="entry name" value="Ig_E-set"/>
</dbReference>
<dbReference type="EMBL" id="LRFC01000001">
    <property type="protein sequence ID" value="KZE69210.1"/>
    <property type="molecule type" value="Genomic_DNA"/>
</dbReference>
<evidence type="ECO:0000256" key="3">
    <source>
        <dbReference type="ARBA" id="ARBA00022729"/>
    </source>
</evidence>
<comment type="cofactor">
    <cofactor evidence="1">
        <name>Ca(2+)</name>
        <dbReference type="ChEBI" id="CHEBI:29108"/>
    </cofactor>
</comment>
<dbReference type="InterPro" id="IPR006047">
    <property type="entry name" value="GH13_cat_dom"/>
</dbReference>
<gene>
    <name evidence="7" type="ORF">AWM68_02785</name>
</gene>
<keyword evidence="3 5" id="KW-0732">Signal</keyword>
<dbReference type="SUPFAM" id="SSF51445">
    <property type="entry name" value="(Trans)glycosidases"/>
    <property type="match status" value="1"/>
</dbReference>
<name>A0A165P750_9BACL</name>
<sequence length="385" mass="41123">MKKSLLVSAALSLSLAFSKLPFEDNQQIAEAASFNKINYGQDVIYQIMTDRFSDGNAANNPTGNLFSSDCSNLRKYCGGDWQGIINKINDGYLTNMGVTALWISQPVENVYTVLNDAAGTTAYHGYWGRDFKKTNPYFGSMTDFQNLVNTAHAKGIKVIIDFAPNHTSPASEDTPSYMENGKLYDNGTLVGGYTNDTKGLFHHNKGTNFSSIEDGIYRNLYDLADFNHHVGEAAVYGYNGSSSSPVIGQVGPVQAKPGNTLTINGDAFGSATGSVKIGTANAAVQFWSNDEIKVTVPAATAGSYQVTVTNSSGTASAGYGPIDLLSGSQSSVRFLINNAYTSPAVGNTEELGNWNTANICRSAGKKHLWKPSTLISLSLRSANGS</sequence>
<dbReference type="InterPro" id="IPR017853">
    <property type="entry name" value="GH"/>
</dbReference>
<feature type="signal peptide" evidence="5">
    <location>
        <begin position="1"/>
        <end position="18"/>
    </location>
</feature>
<proteinExistence type="predicted"/>
<dbReference type="PANTHER" id="PTHR10357:SF215">
    <property type="entry name" value="ALPHA-AMYLASE 1"/>
    <property type="match status" value="1"/>
</dbReference>
<evidence type="ECO:0000313" key="8">
    <source>
        <dbReference type="Proteomes" id="UP000076567"/>
    </source>
</evidence>
<keyword evidence="8" id="KW-1185">Reference proteome</keyword>
<dbReference type="Pfam" id="PF00128">
    <property type="entry name" value="Alpha-amylase"/>
    <property type="match status" value="1"/>
</dbReference>
<keyword evidence="4" id="KW-0106">Calcium</keyword>
<evidence type="ECO:0000256" key="1">
    <source>
        <dbReference type="ARBA" id="ARBA00001913"/>
    </source>
</evidence>
<dbReference type="CDD" id="cd00604">
    <property type="entry name" value="IPT_CGTD"/>
    <property type="match status" value="1"/>
</dbReference>
<evidence type="ECO:0000256" key="5">
    <source>
        <dbReference type="SAM" id="SignalP"/>
    </source>
</evidence>
<dbReference type="InterPro" id="IPR013784">
    <property type="entry name" value="Carb-bd-like_fold"/>
</dbReference>
<organism evidence="7 8">
    <name type="scientific">Fictibacillus phosphorivorans</name>
    <dbReference type="NCBI Taxonomy" id="1221500"/>
    <lineage>
        <taxon>Bacteria</taxon>
        <taxon>Bacillati</taxon>
        <taxon>Bacillota</taxon>
        <taxon>Bacilli</taxon>
        <taxon>Bacillales</taxon>
        <taxon>Fictibacillaceae</taxon>
        <taxon>Fictibacillus</taxon>
    </lineage>
</organism>
<dbReference type="SUPFAM" id="SSF81296">
    <property type="entry name" value="E set domains"/>
    <property type="match status" value="1"/>
</dbReference>
<dbReference type="Pfam" id="PF01833">
    <property type="entry name" value="TIG"/>
    <property type="match status" value="1"/>
</dbReference>
<dbReference type="InterPro" id="IPR002909">
    <property type="entry name" value="IPT_dom"/>
</dbReference>
<reference evidence="8" key="1">
    <citation type="submission" date="2016-01" db="EMBL/GenBank/DDBJ databases">
        <title>Draft genome of Chromobacterium sp. F49.</title>
        <authorList>
            <person name="Hong K.W."/>
        </authorList>
    </citation>
    <scope>NUCLEOTIDE SEQUENCE [LARGE SCALE GENOMIC DNA]</scope>
    <source>
        <strain evidence="8">P7IIIA</strain>
    </source>
</reference>
<dbReference type="GO" id="GO:0046872">
    <property type="term" value="F:metal ion binding"/>
    <property type="evidence" value="ECO:0007669"/>
    <property type="project" value="UniProtKB-KW"/>
</dbReference>
<comment type="caution">
    <text evidence="7">The sequence shown here is derived from an EMBL/GenBank/DDBJ whole genome shotgun (WGS) entry which is preliminary data.</text>
</comment>
<evidence type="ECO:0000313" key="7">
    <source>
        <dbReference type="EMBL" id="KZE69210.1"/>
    </source>
</evidence>
<dbReference type="GO" id="GO:0005975">
    <property type="term" value="P:carbohydrate metabolic process"/>
    <property type="evidence" value="ECO:0007669"/>
    <property type="project" value="InterPro"/>
</dbReference>
<dbReference type="GO" id="GO:0030246">
    <property type="term" value="F:carbohydrate binding"/>
    <property type="evidence" value="ECO:0007669"/>
    <property type="project" value="InterPro"/>
</dbReference>
<dbReference type="SUPFAM" id="SSF49452">
    <property type="entry name" value="Starch-binding domain-like"/>
    <property type="match status" value="1"/>
</dbReference>
<dbReference type="Gene3D" id="2.60.40.10">
    <property type="entry name" value="Immunoglobulins"/>
    <property type="match status" value="1"/>
</dbReference>
<dbReference type="Proteomes" id="UP000076567">
    <property type="component" value="Unassembled WGS sequence"/>
</dbReference>
<dbReference type="SMART" id="SM00642">
    <property type="entry name" value="Aamy"/>
    <property type="match status" value="1"/>
</dbReference>